<reference evidence="6" key="1">
    <citation type="journal article" date="2021" name="PeerJ">
        <title>Extensive microbial diversity within the chicken gut microbiome revealed by metagenomics and culture.</title>
        <authorList>
            <person name="Gilroy R."/>
            <person name="Ravi A."/>
            <person name="Getino M."/>
            <person name="Pursley I."/>
            <person name="Horton D.L."/>
            <person name="Alikhan N.F."/>
            <person name="Baker D."/>
            <person name="Gharbi K."/>
            <person name="Hall N."/>
            <person name="Watson M."/>
            <person name="Adriaenssens E.M."/>
            <person name="Foster-Nyarko E."/>
            <person name="Jarju S."/>
            <person name="Secka A."/>
            <person name="Antonio M."/>
            <person name="Oren A."/>
            <person name="Chaudhuri R.R."/>
            <person name="La Ragione R."/>
            <person name="Hildebrand F."/>
            <person name="Pallen M.J."/>
        </authorList>
    </citation>
    <scope>NUCLEOTIDE SEQUENCE</scope>
    <source>
        <strain evidence="6">CHK186-1790</strain>
    </source>
</reference>
<comment type="subcellular location">
    <subcellularLocation>
        <location evidence="1">Membrane</location>
        <topology evidence="1">Multi-pass membrane protein</topology>
    </subcellularLocation>
</comment>
<dbReference type="InterPro" id="IPR001807">
    <property type="entry name" value="ClC"/>
</dbReference>
<dbReference type="PANTHER" id="PTHR43427">
    <property type="entry name" value="CHLORIDE CHANNEL PROTEIN CLC-E"/>
    <property type="match status" value="1"/>
</dbReference>
<evidence type="ECO:0000256" key="2">
    <source>
        <dbReference type="ARBA" id="ARBA00022692"/>
    </source>
</evidence>
<feature type="transmembrane region" description="Helical" evidence="5">
    <location>
        <begin position="26"/>
        <end position="47"/>
    </location>
</feature>
<dbReference type="Proteomes" id="UP000823882">
    <property type="component" value="Unassembled WGS sequence"/>
</dbReference>
<dbReference type="Gene3D" id="1.10.3080.10">
    <property type="entry name" value="Clc chloride channel"/>
    <property type="match status" value="1"/>
</dbReference>
<evidence type="ECO:0000256" key="4">
    <source>
        <dbReference type="ARBA" id="ARBA00023136"/>
    </source>
</evidence>
<protein>
    <submittedName>
        <fullName evidence="6">Chloride channel protein</fullName>
    </submittedName>
</protein>
<name>A0A9D2NZS1_9FIRM</name>
<gene>
    <name evidence="6" type="ORF">H9701_00710</name>
</gene>
<dbReference type="PANTHER" id="PTHR43427:SF12">
    <property type="entry name" value="CHLORIDE TRANSPORTER"/>
    <property type="match status" value="1"/>
</dbReference>
<reference evidence="6" key="2">
    <citation type="submission" date="2021-04" db="EMBL/GenBank/DDBJ databases">
        <authorList>
            <person name="Gilroy R."/>
        </authorList>
    </citation>
    <scope>NUCLEOTIDE SEQUENCE</scope>
    <source>
        <strain evidence="6">CHK186-1790</strain>
    </source>
</reference>
<evidence type="ECO:0000256" key="5">
    <source>
        <dbReference type="SAM" id="Phobius"/>
    </source>
</evidence>
<dbReference type="GO" id="GO:0015108">
    <property type="term" value="F:chloride transmembrane transporter activity"/>
    <property type="evidence" value="ECO:0007669"/>
    <property type="project" value="InterPro"/>
</dbReference>
<organism evidence="6 7">
    <name type="scientific">Candidatus Intestinimonas pullistercoris</name>
    <dbReference type="NCBI Taxonomy" id="2838623"/>
    <lineage>
        <taxon>Bacteria</taxon>
        <taxon>Bacillati</taxon>
        <taxon>Bacillota</taxon>
        <taxon>Clostridia</taxon>
        <taxon>Eubacteriales</taxon>
        <taxon>Intestinimonas</taxon>
    </lineage>
</organism>
<sequence length="428" mass="43616">MSQSNAAPPSASPTLLPDLLAFLRQAAFAVGIGLLVGAVGVAFHYGIDLATHLRQLHPWLICLLPLGGLAIVLLYQVCGMEKDQGTNLVLVAVREHEPMRLRTAPLIFLSTILTHLVGGSAGREGAALQLGASISSKIAHVLGFPPERGRILTVCGMSAAFSALFGTPLTAAVFALEVVHVGVMQYSALVPAVLSSLTGALLAGWLGVTPTAYAVSGIPALSPLSLAQMVVLGGLCAGLSVLFCKVVHGAGHLYAKALPDPRLRAVVGGLLMLGLSFLDGGLADQVYNGAGGNLVEAAVTGGGAGVMPWAFLVKLLFTALTLGAGFRGGEIVPTFACGATFGCTVAPLLGLSPSFGGAVGVAAAFCGVTNCPLSSLLLAVELFGGGGLPLFALAVAVSYRLSGYTGLYSEQQIVYAKHIPQQIEKKAE</sequence>
<dbReference type="Pfam" id="PF00654">
    <property type="entry name" value="Voltage_CLC"/>
    <property type="match status" value="1"/>
</dbReference>
<dbReference type="InterPro" id="IPR014743">
    <property type="entry name" value="Cl-channel_core"/>
</dbReference>
<evidence type="ECO:0000256" key="3">
    <source>
        <dbReference type="ARBA" id="ARBA00022989"/>
    </source>
</evidence>
<feature type="transmembrane region" description="Helical" evidence="5">
    <location>
        <begin position="303"/>
        <end position="324"/>
    </location>
</feature>
<comment type="caution">
    <text evidence="6">The sequence shown here is derived from an EMBL/GenBank/DDBJ whole genome shotgun (WGS) entry which is preliminary data.</text>
</comment>
<evidence type="ECO:0000313" key="7">
    <source>
        <dbReference type="Proteomes" id="UP000823882"/>
    </source>
</evidence>
<evidence type="ECO:0000313" key="6">
    <source>
        <dbReference type="EMBL" id="HJC40059.1"/>
    </source>
</evidence>
<proteinExistence type="predicted"/>
<keyword evidence="3 5" id="KW-1133">Transmembrane helix</keyword>
<feature type="transmembrane region" description="Helical" evidence="5">
    <location>
        <begin position="220"/>
        <end position="244"/>
    </location>
</feature>
<evidence type="ECO:0000256" key="1">
    <source>
        <dbReference type="ARBA" id="ARBA00004141"/>
    </source>
</evidence>
<accession>A0A9D2NZS1</accession>
<dbReference type="SUPFAM" id="SSF81340">
    <property type="entry name" value="Clc chloride channel"/>
    <property type="match status" value="1"/>
</dbReference>
<feature type="transmembrane region" description="Helical" evidence="5">
    <location>
        <begin position="59"/>
        <end position="77"/>
    </location>
</feature>
<dbReference type="GO" id="GO:0016020">
    <property type="term" value="C:membrane"/>
    <property type="evidence" value="ECO:0007669"/>
    <property type="project" value="UniProtKB-SubCell"/>
</dbReference>
<feature type="transmembrane region" description="Helical" evidence="5">
    <location>
        <begin position="151"/>
        <end position="176"/>
    </location>
</feature>
<feature type="transmembrane region" description="Helical" evidence="5">
    <location>
        <begin position="265"/>
        <end position="283"/>
    </location>
</feature>
<keyword evidence="2 5" id="KW-0812">Transmembrane</keyword>
<dbReference type="InterPro" id="IPR050368">
    <property type="entry name" value="ClC-type_chloride_channel"/>
</dbReference>
<feature type="transmembrane region" description="Helical" evidence="5">
    <location>
        <begin position="355"/>
        <end position="373"/>
    </location>
</feature>
<feature type="transmembrane region" description="Helical" evidence="5">
    <location>
        <begin position="188"/>
        <end position="208"/>
    </location>
</feature>
<dbReference type="AlphaFoldDB" id="A0A9D2NZS1"/>
<dbReference type="EMBL" id="DWWJ01000011">
    <property type="protein sequence ID" value="HJC40059.1"/>
    <property type="molecule type" value="Genomic_DNA"/>
</dbReference>
<keyword evidence="4 5" id="KW-0472">Membrane</keyword>
<feature type="transmembrane region" description="Helical" evidence="5">
    <location>
        <begin position="380"/>
        <end position="399"/>
    </location>
</feature>